<gene>
    <name evidence="5" type="ORF">PCOR1329_LOCUS70962</name>
</gene>
<evidence type="ECO:0000259" key="2">
    <source>
        <dbReference type="PROSITE" id="PS50800"/>
    </source>
</evidence>
<accession>A0ABN9WX81</accession>
<feature type="region of interest" description="Disordered" evidence="1">
    <location>
        <begin position="167"/>
        <end position="205"/>
    </location>
</feature>
<dbReference type="InterPro" id="IPR037197">
    <property type="entry name" value="WWE_dom_sf"/>
</dbReference>
<protein>
    <recommendedName>
        <fullName evidence="7">Poly [ADP-ribose] polymerase</fullName>
    </recommendedName>
</protein>
<dbReference type="Pfam" id="PF02825">
    <property type="entry name" value="WWE"/>
    <property type="match status" value="1"/>
</dbReference>
<dbReference type="Proteomes" id="UP001189429">
    <property type="component" value="Unassembled WGS sequence"/>
</dbReference>
<dbReference type="InterPro" id="IPR008893">
    <property type="entry name" value="WGR_domain"/>
</dbReference>
<dbReference type="InterPro" id="IPR003034">
    <property type="entry name" value="SAP_dom"/>
</dbReference>
<dbReference type="SMART" id="SM00513">
    <property type="entry name" value="SAP"/>
    <property type="match status" value="1"/>
</dbReference>
<evidence type="ECO:0000259" key="3">
    <source>
        <dbReference type="PROSITE" id="PS50918"/>
    </source>
</evidence>
<evidence type="ECO:0000313" key="5">
    <source>
        <dbReference type="EMBL" id="CAK0890862.1"/>
    </source>
</evidence>
<name>A0ABN9WX81_9DINO</name>
<dbReference type="Gene3D" id="3.30.720.50">
    <property type="match status" value="1"/>
</dbReference>
<dbReference type="InterPro" id="IPR036930">
    <property type="entry name" value="WGR_dom_sf"/>
</dbReference>
<organism evidence="5 6">
    <name type="scientific">Prorocentrum cordatum</name>
    <dbReference type="NCBI Taxonomy" id="2364126"/>
    <lineage>
        <taxon>Eukaryota</taxon>
        <taxon>Sar</taxon>
        <taxon>Alveolata</taxon>
        <taxon>Dinophyceae</taxon>
        <taxon>Prorocentrales</taxon>
        <taxon>Prorocentraceae</taxon>
        <taxon>Prorocentrum</taxon>
    </lineage>
</organism>
<sequence length="252" mass="27359">MVPAGRPRRCYAFQRWGRTGTGGVCRLQGPMEQAQVEAHLFRVFQAKTGAAWGSPELAGRATPGKYWPVAAAAADPGARWEFFSEPDDKRSRGGWLPCDAAAAGQLEELYAEHRASRAGPNPVATRFVAAGDFDYQVDFDTLTQRNVSTNGARQIRRVLDTSEATPRFCRGAAPRGPPTETLPTRGDGSAACDRQGSSRKGPSSLGDMVALVRAGEVQRLPAAALREWLRKHNISATGHKGDLMDRVRSLVW</sequence>
<dbReference type="SUPFAM" id="SSF117839">
    <property type="entry name" value="WWE domain"/>
    <property type="match status" value="1"/>
</dbReference>
<feature type="domain" description="WWE" evidence="3">
    <location>
        <begin position="65"/>
        <end position="157"/>
    </location>
</feature>
<dbReference type="SUPFAM" id="SSF142921">
    <property type="entry name" value="WGR domain-like"/>
    <property type="match status" value="1"/>
</dbReference>
<dbReference type="PROSITE" id="PS50800">
    <property type="entry name" value="SAP"/>
    <property type="match status" value="1"/>
</dbReference>
<reference evidence="5" key="1">
    <citation type="submission" date="2023-10" db="EMBL/GenBank/DDBJ databases">
        <authorList>
            <person name="Chen Y."/>
            <person name="Shah S."/>
            <person name="Dougan E. K."/>
            <person name="Thang M."/>
            <person name="Chan C."/>
        </authorList>
    </citation>
    <scope>NUCLEOTIDE SEQUENCE [LARGE SCALE GENOMIC DNA]</scope>
</reference>
<dbReference type="PROSITE" id="PS51977">
    <property type="entry name" value="WGR"/>
    <property type="match status" value="1"/>
</dbReference>
<evidence type="ECO:0000259" key="4">
    <source>
        <dbReference type="PROSITE" id="PS51977"/>
    </source>
</evidence>
<proteinExistence type="predicted"/>
<evidence type="ECO:0000313" key="6">
    <source>
        <dbReference type="Proteomes" id="UP001189429"/>
    </source>
</evidence>
<feature type="domain" description="SAP" evidence="2">
    <location>
        <begin position="217"/>
        <end position="251"/>
    </location>
</feature>
<evidence type="ECO:0008006" key="7">
    <source>
        <dbReference type="Google" id="ProtNLM"/>
    </source>
</evidence>
<dbReference type="InterPro" id="IPR004170">
    <property type="entry name" value="WWE_dom"/>
</dbReference>
<feature type="domain" description="WGR" evidence="4">
    <location>
        <begin position="1"/>
        <end position="66"/>
    </location>
</feature>
<dbReference type="PROSITE" id="PS50918">
    <property type="entry name" value="WWE"/>
    <property type="match status" value="1"/>
</dbReference>
<evidence type="ECO:0000256" key="1">
    <source>
        <dbReference type="SAM" id="MobiDB-lite"/>
    </source>
</evidence>
<dbReference type="EMBL" id="CAUYUJ010019394">
    <property type="protein sequence ID" value="CAK0890862.1"/>
    <property type="molecule type" value="Genomic_DNA"/>
</dbReference>
<keyword evidence="6" id="KW-1185">Reference proteome</keyword>
<comment type="caution">
    <text evidence="5">The sequence shown here is derived from an EMBL/GenBank/DDBJ whole genome shotgun (WGS) entry which is preliminary data.</text>
</comment>